<dbReference type="Proteomes" id="UP000240880">
    <property type="component" value="Unassembled WGS sequence"/>
</dbReference>
<keyword evidence="1" id="KW-0862">Zinc</keyword>
<dbReference type="GO" id="GO:0008270">
    <property type="term" value="F:zinc ion binding"/>
    <property type="evidence" value="ECO:0007669"/>
    <property type="project" value="UniProtKB-KW"/>
</dbReference>
<evidence type="ECO:0000256" key="1">
    <source>
        <dbReference type="PROSITE-ProRule" id="PRU00325"/>
    </source>
</evidence>
<proteinExistence type="predicted"/>
<protein>
    <recommendedName>
        <fullName evidence="2">SWIM-type domain-containing protein</fullName>
    </recommendedName>
</protein>
<dbReference type="AlphaFoldDB" id="A0A2R6ADH3"/>
<evidence type="ECO:0000313" key="3">
    <source>
        <dbReference type="EMBL" id="PSN84440.1"/>
    </source>
</evidence>
<feature type="domain" description="SWIM-type" evidence="2">
    <location>
        <begin position="66"/>
        <end position="103"/>
    </location>
</feature>
<organism evidence="3 4">
    <name type="scientific">Candidatus Marsarchaeota G1 archaeon OSP_D</name>
    <dbReference type="NCBI Taxonomy" id="1978155"/>
    <lineage>
        <taxon>Archaea</taxon>
        <taxon>Candidatus Marsarchaeota</taxon>
        <taxon>Candidatus Marsarchaeota group 1</taxon>
    </lineage>
</organism>
<evidence type="ECO:0000259" key="2">
    <source>
        <dbReference type="PROSITE" id="PS50966"/>
    </source>
</evidence>
<dbReference type="EMBL" id="NEXC01000003">
    <property type="protein sequence ID" value="PSN84440.1"/>
    <property type="molecule type" value="Genomic_DNA"/>
</dbReference>
<dbReference type="PROSITE" id="PS50966">
    <property type="entry name" value="ZF_SWIM"/>
    <property type="match status" value="1"/>
</dbReference>
<gene>
    <name evidence="3" type="ORF">B9Q01_00835</name>
</gene>
<reference evidence="3 4" key="1">
    <citation type="submission" date="2017-04" db="EMBL/GenBank/DDBJ databases">
        <title>Novel microbial lineages endemic to geothermal iron-oxide mats fill important gaps in the evolutionary history of Archaea.</title>
        <authorList>
            <person name="Jay Z.J."/>
            <person name="Beam J.P."/>
            <person name="Dlakic M."/>
            <person name="Rusch D.B."/>
            <person name="Kozubal M.A."/>
            <person name="Inskeep W.P."/>
        </authorList>
    </citation>
    <scope>NUCLEOTIDE SEQUENCE [LARGE SCALE GENOMIC DNA]</scope>
    <source>
        <strain evidence="3">OSP_D</strain>
    </source>
</reference>
<keyword evidence="1" id="KW-0863">Zinc-finger</keyword>
<name>A0A2R6ADH3_9ARCH</name>
<comment type="caution">
    <text evidence="3">The sequence shown here is derived from an EMBL/GenBank/DDBJ whole genome shotgun (WGS) entry which is preliminary data.</text>
</comment>
<accession>A0A2R6ADH3</accession>
<keyword evidence="1" id="KW-0479">Metal-binding</keyword>
<evidence type="ECO:0000313" key="4">
    <source>
        <dbReference type="Proteomes" id="UP000240880"/>
    </source>
</evidence>
<sequence>MRYRDLDSFIRKNLKELTDKNGNVLEEIKSLFKERAKQLEELLTNGAFIEHIDENRVHVLTNNGCYLVEKYYYCSCDDFFYNNLLRKKLKPCKHMLFVLYHDAQSKR</sequence>
<dbReference type="InterPro" id="IPR007527">
    <property type="entry name" value="Znf_SWIM"/>
</dbReference>